<gene>
    <name evidence="6" type="ORF">PA27867_3085</name>
</gene>
<dbReference type="GO" id="GO:0003700">
    <property type="term" value="F:DNA-binding transcription factor activity"/>
    <property type="evidence" value="ECO:0007669"/>
    <property type="project" value="TreeGrafter"/>
</dbReference>
<keyword evidence="2" id="KW-0238">DNA-binding</keyword>
<keyword evidence="3" id="KW-0804">Transcription</keyword>
<dbReference type="PANTHER" id="PTHR30136:SF24">
    <property type="entry name" value="HTH-TYPE TRANSCRIPTIONAL REPRESSOR ALLR"/>
    <property type="match status" value="1"/>
</dbReference>
<evidence type="ECO:0000313" key="6">
    <source>
        <dbReference type="EMBL" id="ANP74019.1"/>
    </source>
</evidence>
<dbReference type="AlphaFoldDB" id="A0A1B1BN15"/>
<dbReference type="SUPFAM" id="SSF55781">
    <property type="entry name" value="GAF domain-like"/>
    <property type="match status" value="1"/>
</dbReference>
<dbReference type="SMART" id="SM00346">
    <property type="entry name" value="HTH_ICLR"/>
    <property type="match status" value="1"/>
</dbReference>
<protein>
    <recommendedName>
        <fullName evidence="8">IclR family transcriptional regulator</fullName>
    </recommendedName>
</protein>
<feature type="domain" description="HTH iclR-type" evidence="4">
    <location>
        <begin position="17"/>
        <end position="78"/>
    </location>
</feature>
<dbReference type="RefSeq" id="WP_066597858.1">
    <property type="nucleotide sequence ID" value="NZ_CP016282.1"/>
</dbReference>
<dbReference type="GO" id="GO:0045892">
    <property type="term" value="P:negative regulation of DNA-templated transcription"/>
    <property type="evidence" value="ECO:0007669"/>
    <property type="project" value="TreeGrafter"/>
</dbReference>
<organism evidence="6 7">
    <name type="scientific">Cryobacterium arcticum</name>
    <dbReference type="NCBI Taxonomy" id="670052"/>
    <lineage>
        <taxon>Bacteria</taxon>
        <taxon>Bacillati</taxon>
        <taxon>Actinomycetota</taxon>
        <taxon>Actinomycetes</taxon>
        <taxon>Micrococcales</taxon>
        <taxon>Microbacteriaceae</taxon>
        <taxon>Cryobacterium</taxon>
    </lineage>
</organism>
<name>A0A1B1BN15_9MICO</name>
<evidence type="ECO:0000256" key="2">
    <source>
        <dbReference type="ARBA" id="ARBA00023125"/>
    </source>
</evidence>
<dbReference type="PROSITE" id="PS51078">
    <property type="entry name" value="ICLR_ED"/>
    <property type="match status" value="1"/>
</dbReference>
<evidence type="ECO:0000259" key="5">
    <source>
        <dbReference type="PROSITE" id="PS51078"/>
    </source>
</evidence>
<dbReference type="InterPro" id="IPR029016">
    <property type="entry name" value="GAF-like_dom_sf"/>
</dbReference>
<evidence type="ECO:0000313" key="7">
    <source>
        <dbReference type="Proteomes" id="UP000092582"/>
    </source>
</evidence>
<dbReference type="Proteomes" id="UP000092582">
    <property type="component" value="Chromosome 1"/>
</dbReference>
<dbReference type="KEGG" id="cart:PA27867_3085"/>
<proteinExistence type="predicted"/>
<evidence type="ECO:0000259" key="4">
    <source>
        <dbReference type="PROSITE" id="PS51077"/>
    </source>
</evidence>
<dbReference type="InterPro" id="IPR036390">
    <property type="entry name" value="WH_DNA-bd_sf"/>
</dbReference>
<dbReference type="Gene3D" id="1.10.10.10">
    <property type="entry name" value="Winged helix-like DNA-binding domain superfamily/Winged helix DNA-binding domain"/>
    <property type="match status" value="1"/>
</dbReference>
<keyword evidence="7" id="KW-1185">Reference proteome</keyword>
<dbReference type="PROSITE" id="PS51077">
    <property type="entry name" value="HTH_ICLR"/>
    <property type="match status" value="1"/>
</dbReference>
<accession>A0A1B1BN15</accession>
<dbReference type="InterPro" id="IPR005471">
    <property type="entry name" value="Tscrpt_reg_IclR_N"/>
</dbReference>
<evidence type="ECO:0000256" key="1">
    <source>
        <dbReference type="ARBA" id="ARBA00023015"/>
    </source>
</evidence>
<reference evidence="6 7" key="1">
    <citation type="submission" date="2016-06" db="EMBL/GenBank/DDBJ databases">
        <title>Genome sequencing of Cryobacterium arcticum PAMC 27867.</title>
        <authorList>
            <person name="Lee J."/>
            <person name="Kim O.-S."/>
        </authorList>
    </citation>
    <scope>NUCLEOTIDE SEQUENCE [LARGE SCALE GENOMIC DNA]</scope>
    <source>
        <strain evidence="6 7">PAMC 27867</strain>
    </source>
</reference>
<dbReference type="PATRIC" id="fig|670052.7.peg.3174"/>
<dbReference type="STRING" id="670052.PA27867_3085"/>
<sequence length="261" mass="28280">MGPSSTSELESAPAAKDNAAQKLLRVLEAVSNPGDAHRLSDLVKETGLAKTSVFRLLSELIDSGYVARRPDGSYAPGRALRLLALKLTAAPDDSDLIGDRLRRLQADVHSTIHFALRTGDYATYVEKIEDTAQPIQIASRVGAQIPLHSTAIGKAILAHLPESEVRSYAARTGLHTRTEYTITDVAGLLADGRLVRNRGFSIDDQENEEHIRCMAVPVFDTQQHLIGGIGITTIAPLVPREKLEAYAPLLMTAARDVMTLL</sequence>
<dbReference type="GO" id="GO:0003677">
    <property type="term" value="F:DNA binding"/>
    <property type="evidence" value="ECO:0007669"/>
    <property type="project" value="UniProtKB-KW"/>
</dbReference>
<dbReference type="InterPro" id="IPR014757">
    <property type="entry name" value="Tscrpt_reg_IclR_C"/>
</dbReference>
<dbReference type="InterPro" id="IPR036388">
    <property type="entry name" value="WH-like_DNA-bd_sf"/>
</dbReference>
<feature type="domain" description="IclR-ED" evidence="5">
    <location>
        <begin position="78"/>
        <end position="261"/>
    </location>
</feature>
<dbReference type="SUPFAM" id="SSF46785">
    <property type="entry name" value="Winged helix' DNA-binding domain"/>
    <property type="match status" value="1"/>
</dbReference>
<keyword evidence="1" id="KW-0805">Transcription regulation</keyword>
<dbReference type="InterPro" id="IPR050707">
    <property type="entry name" value="HTH_MetabolicPath_Reg"/>
</dbReference>
<dbReference type="OrthoDB" id="8479143at2"/>
<dbReference type="Gene3D" id="3.30.450.40">
    <property type="match status" value="1"/>
</dbReference>
<dbReference type="EMBL" id="CP016282">
    <property type="protein sequence ID" value="ANP74019.1"/>
    <property type="molecule type" value="Genomic_DNA"/>
</dbReference>
<dbReference type="PANTHER" id="PTHR30136">
    <property type="entry name" value="HELIX-TURN-HELIX TRANSCRIPTIONAL REGULATOR, ICLR FAMILY"/>
    <property type="match status" value="1"/>
</dbReference>
<evidence type="ECO:0000256" key="3">
    <source>
        <dbReference type="ARBA" id="ARBA00023163"/>
    </source>
</evidence>
<evidence type="ECO:0008006" key="8">
    <source>
        <dbReference type="Google" id="ProtNLM"/>
    </source>
</evidence>
<dbReference type="Pfam" id="PF09339">
    <property type="entry name" value="HTH_IclR"/>
    <property type="match status" value="1"/>
</dbReference>
<dbReference type="Pfam" id="PF01614">
    <property type="entry name" value="IclR_C"/>
    <property type="match status" value="1"/>
</dbReference>